<evidence type="ECO:0000256" key="13">
    <source>
        <dbReference type="ARBA" id="ARBA00023125"/>
    </source>
</evidence>
<keyword evidence="3" id="KW-0548">Nucleotidyltransferase</keyword>
<evidence type="ECO:0000256" key="11">
    <source>
        <dbReference type="ARBA" id="ARBA00022918"/>
    </source>
</evidence>
<keyword evidence="11" id="KW-0695">RNA-directed DNA polymerase</keyword>
<dbReference type="SUPFAM" id="SSF54160">
    <property type="entry name" value="Chromo domain-like"/>
    <property type="match status" value="1"/>
</dbReference>
<feature type="domain" description="Integrase zinc-binding" evidence="17">
    <location>
        <begin position="175"/>
        <end position="218"/>
    </location>
</feature>
<keyword evidence="20" id="KW-1185">Reference proteome</keyword>
<organism evidence="19 20">
    <name type="scientific">Xanthoceras sorbifolium</name>
    <dbReference type="NCBI Taxonomy" id="99658"/>
    <lineage>
        <taxon>Eukaryota</taxon>
        <taxon>Viridiplantae</taxon>
        <taxon>Streptophyta</taxon>
        <taxon>Embryophyta</taxon>
        <taxon>Tracheophyta</taxon>
        <taxon>Spermatophyta</taxon>
        <taxon>Magnoliopsida</taxon>
        <taxon>eudicotyledons</taxon>
        <taxon>Gunneridae</taxon>
        <taxon>Pentapetalae</taxon>
        <taxon>rosids</taxon>
        <taxon>malvids</taxon>
        <taxon>Sapindales</taxon>
        <taxon>Sapindaceae</taxon>
        <taxon>Xanthoceroideae</taxon>
        <taxon>Xanthoceras</taxon>
    </lineage>
</organism>
<dbReference type="PANTHER" id="PTHR37984">
    <property type="entry name" value="PROTEIN CBG26694"/>
    <property type="match status" value="1"/>
</dbReference>
<keyword evidence="4" id="KW-0540">Nuclease</keyword>
<evidence type="ECO:0000256" key="9">
    <source>
        <dbReference type="ARBA" id="ARBA00022842"/>
    </source>
</evidence>
<dbReference type="Gene3D" id="3.10.20.370">
    <property type="match status" value="1"/>
</dbReference>
<accession>A0ABQ8I378</accession>
<keyword evidence="12" id="KW-0239">DNA-directed DNA polymerase</keyword>
<dbReference type="InterPro" id="IPR043502">
    <property type="entry name" value="DNA/RNA_pol_sf"/>
</dbReference>
<evidence type="ECO:0000313" key="20">
    <source>
        <dbReference type="Proteomes" id="UP000827721"/>
    </source>
</evidence>
<evidence type="ECO:0000256" key="4">
    <source>
        <dbReference type="ARBA" id="ARBA00022722"/>
    </source>
</evidence>
<evidence type="ECO:0000259" key="18">
    <source>
        <dbReference type="Pfam" id="PF24626"/>
    </source>
</evidence>
<keyword evidence="1" id="KW-0645">Protease</keyword>
<dbReference type="InterPro" id="IPR056924">
    <property type="entry name" value="SH3_Tf2-1"/>
</dbReference>
<keyword evidence="7" id="KW-0255">Endonuclease</keyword>
<dbReference type="Pfam" id="PF17921">
    <property type="entry name" value="Integrase_H2C2"/>
    <property type="match status" value="1"/>
</dbReference>
<evidence type="ECO:0000256" key="14">
    <source>
        <dbReference type="ARBA" id="ARBA00023172"/>
    </source>
</evidence>
<evidence type="ECO:0000259" key="16">
    <source>
        <dbReference type="Pfam" id="PF17917"/>
    </source>
</evidence>
<evidence type="ECO:0000256" key="5">
    <source>
        <dbReference type="ARBA" id="ARBA00022723"/>
    </source>
</evidence>
<feature type="domain" description="Tf2-1-like SH3-like" evidence="18">
    <location>
        <begin position="303"/>
        <end position="354"/>
    </location>
</feature>
<feature type="domain" description="Reverse transcriptase RNase H-like" evidence="16">
    <location>
        <begin position="11"/>
        <end position="110"/>
    </location>
</feature>
<feature type="region of interest" description="Disordered" evidence="15">
    <location>
        <begin position="443"/>
        <end position="464"/>
    </location>
</feature>
<dbReference type="InterPro" id="IPR041588">
    <property type="entry name" value="Integrase_H2C2"/>
</dbReference>
<keyword evidence="14" id="KW-0233">DNA recombination</keyword>
<evidence type="ECO:0000313" key="19">
    <source>
        <dbReference type="EMBL" id="KAH7571078.1"/>
    </source>
</evidence>
<dbReference type="Pfam" id="PF17917">
    <property type="entry name" value="RT_RNaseH"/>
    <property type="match status" value="1"/>
</dbReference>
<evidence type="ECO:0000259" key="17">
    <source>
        <dbReference type="Pfam" id="PF17921"/>
    </source>
</evidence>
<dbReference type="Pfam" id="PF24626">
    <property type="entry name" value="SH3_Tf2-1"/>
    <property type="match status" value="1"/>
</dbReference>
<keyword evidence="9" id="KW-0460">Magnesium</keyword>
<sequence length="464" mass="53449">MSTAPVLKLLDFSKIFEVACDASHIGIGGVLSQEGHPIAFYSEKLNETRRKYSAYEMEFYALIQTLKHWRPYLIHREFILFTDHDSLKHLHSQNRLSAKHARWFDFLQQFEFTIRHKAGKENKVANALSRRPHLLSNFCVNATSFEAMKDQYAYDPDFKNVWTKLQENPHTVLGSMREFIIQELHGGGLAGHFGYDKTIAIVSDRFFWPKMHRDVHTVAEFTFNNSVNRTTGCTPFQLVYSHNPRTPLDISPLPLPLRPSEAAVDFSKYMVSLHEDVRRKISVQTENYSNQVNEKRRDRQFARFPPGSYSKLHARGAGPFPILRKLGANAYVLDLPSTYNISSVFNIEDLTAYRGDAIDNEPTEDLVIRTPTVPLTHDEVDKIIDHQFVSTRRGGYHKFLAQWKHKPMSESLWLHADEVLRLNPVVFQEYLQQTLPEASSFWGDEIDASSTPTPTPHMSSIMHT</sequence>
<keyword evidence="2" id="KW-0808">Transferase</keyword>
<keyword evidence="5" id="KW-0479">Metal-binding</keyword>
<keyword evidence="8" id="KW-0378">Hydrolase</keyword>
<dbReference type="CDD" id="cd09274">
    <property type="entry name" value="RNase_HI_RT_Ty3"/>
    <property type="match status" value="1"/>
</dbReference>
<dbReference type="Gene3D" id="1.10.340.70">
    <property type="match status" value="1"/>
</dbReference>
<dbReference type="Proteomes" id="UP000827721">
    <property type="component" value="Unassembled WGS sequence"/>
</dbReference>
<evidence type="ECO:0000256" key="10">
    <source>
        <dbReference type="ARBA" id="ARBA00022908"/>
    </source>
</evidence>
<evidence type="ECO:0000256" key="15">
    <source>
        <dbReference type="SAM" id="MobiDB-lite"/>
    </source>
</evidence>
<keyword evidence="10" id="KW-0229">DNA integration</keyword>
<dbReference type="SUPFAM" id="SSF56672">
    <property type="entry name" value="DNA/RNA polymerases"/>
    <property type="match status" value="1"/>
</dbReference>
<dbReference type="PANTHER" id="PTHR37984:SF5">
    <property type="entry name" value="PROTEIN NYNRIN-LIKE"/>
    <property type="match status" value="1"/>
</dbReference>
<evidence type="ECO:0000256" key="7">
    <source>
        <dbReference type="ARBA" id="ARBA00022759"/>
    </source>
</evidence>
<protein>
    <recommendedName>
        <fullName evidence="21">Reverse transcriptase RNase H-like domain-containing protein</fullName>
    </recommendedName>
</protein>
<evidence type="ECO:0000256" key="2">
    <source>
        <dbReference type="ARBA" id="ARBA00022679"/>
    </source>
</evidence>
<dbReference type="InterPro" id="IPR050951">
    <property type="entry name" value="Retrovirus_Pol_polyprotein"/>
</dbReference>
<comment type="caution">
    <text evidence="19">The sequence shown here is derived from an EMBL/GenBank/DDBJ whole genome shotgun (WGS) entry which is preliminary data.</text>
</comment>
<reference evidence="19 20" key="1">
    <citation type="submission" date="2021-02" db="EMBL/GenBank/DDBJ databases">
        <title>Plant Genome Project.</title>
        <authorList>
            <person name="Zhang R.-G."/>
        </authorList>
    </citation>
    <scope>NUCLEOTIDE SEQUENCE [LARGE SCALE GENOMIC DNA]</scope>
    <source>
        <tissue evidence="19">Leaves</tissue>
    </source>
</reference>
<keyword evidence="13" id="KW-0238">DNA-binding</keyword>
<gene>
    <name evidence="19" type="ORF">JRO89_XS05G0249300</name>
</gene>
<name>A0ABQ8I378_9ROSI</name>
<evidence type="ECO:0000256" key="1">
    <source>
        <dbReference type="ARBA" id="ARBA00022670"/>
    </source>
</evidence>
<dbReference type="EMBL" id="JAFEMO010000005">
    <property type="protein sequence ID" value="KAH7571078.1"/>
    <property type="molecule type" value="Genomic_DNA"/>
</dbReference>
<dbReference type="InterPro" id="IPR016197">
    <property type="entry name" value="Chromo-like_dom_sf"/>
</dbReference>
<proteinExistence type="predicted"/>
<evidence type="ECO:0000256" key="12">
    <source>
        <dbReference type="ARBA" id="ARBA00022932"/>
    </source>
</evidence>
<evidence type="ECO:0000256" key="8">
    <source>
        <dbReference type="ARBA" id="ARBA00022801"/>
    </source>
</evidence>
<dbReference type="InterPro" id="IPR041373">
    <property type="entry name" value="RT_RNaseH"/>
</dbReference>
<evidence type="ECO:0000256" key="6">
    <source>
        <dbReference type="ARBA" id="ARBA00022750"/>
    </source>
</evidence>
<evidence type="ECO:0000256" key="3">
    <source>
        <dbReference type="ARBA" id="ARBA00022695"/>
    </source>
</evidence>
<evidence type="ECO:0008006" key="21">
    <source>
        <dbReference type="Google" id="ProtNLM"/>
    </source>
</evidence>
<keyword evidence="6" id="KW-0064">Aspartyl protease</keyword>